<dbReference type="InterPro" id="IPR055198">
    <property type="entry name" value="NSD_PHD"/>
</dbReference>
<name>A0AAV6XTY2_9LAMI</name>
<evidence type="ECO:0000313" key="7">
    <source>
        <dbReference type="Proteomes" id="UP000826271"/>
    </source>
</evidence>
<reference evidence="6" key="1">
    <citation type="submission" date="2019-10" db="EMBL/GenBank/DDBJ databases">
        <authorList>
            <person name="Zhang R."/>
            <person name="Pan Y."/>
            <person name="Wang J."/>
            <person name="Ma R."/>
            <person name="Yu S."/>
        </authorList>
    </citation>
    <scope>NUCLEOTIDE SEQUENCE</scope>
    <source>
        <strain evidence="6">LA-IB0</strain>
        <tissue evidence="6">Leaf</tissue>
    </source>
</reference>
<feature type="region of interest" description="Disordered" evidence="4">
    <location>
        <begin position="327"/>
        <end position="393"/>
    </location>
</feature>
<dbReference type="InterPro" id="IPR058939">
    <property type="entry name" value="Mtase_EDM2"/>
</dbReference>
<evidence type="ECO:0000259" key="5">
    <source>
        <dbReference type="SMART" id="SM00249"/>
    </source>
</evidence>
<feature type="compositionally biased region" description="Polar residues" evidence="4">
    <location>
        <begin position="328"/>
        <end position="337"/>
    </location>
</feature>
<protein>
    <recommendedName>
        <fullName evidence="5">Zinc finger PHD-type domain-containing protein</fullName>
    </recommendedName>
</protein>
<feature type="region of interest" description="Disordered" evidence="4">
    <location>
        <begin position="257"/>
        <end position="293"/>
    </location>
</feature>
<sequence>MRSCMRSTLLSTFLEEKPRKRKASDEDVKPSFIVDDVNENEDQESDNTNGSGDDHEEEEEDDCFDSVCAICDNGGHLYISTIKMDLQVLELGEIKHIDFYCKNCEYKQHQCFACGKLGSSDESSGAEVFCCVNGACGHFYHPECVAKLLNPGNGAAAEEHRKKIASGEQFACPVHKCHACKELEVRSIPELQFAICRRCPRAYHIKCLPREIAFEEDVDEENNIIQRAWKGLIPNRVLIYCLKHEIDPEILTPVRGHIKFPGPQPTNRRRLPIESSKRKDLSKDRVLDLEDSSGKRVSVKPLKGVEKVSFSSKQGDLSRKRAEKLLAQGTSRKQSLAPSKYSLVKSKKSPTDNDNLYASVYGTDPEPEKYSRGGSLRDEQERTQKAKPTTKRVDNSITLDADARKRIWDFMNDASSSITLDQVRKRHKAPSTHTQYTKFSADNITFGKVEGSVQALRAALRKLNEGGSVQDAKSVCGNELFGQVMRWKDKLKVYLAPFLYGMRYTSFGRHFTQMDKLKEIVDMLHCYTQDGDTIVDFCCGSNDFSCLMKKKLDEMGKTCSYKNYDILQPKNDFNFEKRDWMKVRRDELPEGSRLIMGLNPPFGVNGGLANKFIDKALEFKPKLLILIVPRETQRLDEKKPPYDLIWEDDQMCSGKSFYLPGSVDVNDKQIEDWNVNAPILYLWSNPDWTSKHKAIAEQRGHLSGSQKKYKLEENHDYKKVLNSSHECHNFLNEPLLNQGEEDTYPVKQEKQEEEAKVVKNHQEVVPHGRTDTKGGNNNNKNHAQSKNHSKANSSKSGGKKKRKRQSDNVDKSAGNKRSGSRHPSPKVVDHRSSIERPSTYRPYSGTKYNRDRDQVDDLVRMYTLNNDEPSPSMISRQVAYTPSPNPDFGFGASAEQWMGSPEERVNSFAYNIPGRTVTPPCHPRPGFPSPYGQLTPAANPSYVGMNTSAMQRYAPRLDELQHGRMNDMVPAPPVGGIYQHPGPRPPFHQMGSLGFAPGPYRPYSQQNSSGWLNE</sequence>
<keyword evidence="2" id="KW-0863">Zinc-finger</keyword>
<dbReference type="AlphaFoldDB" id="A0AAV6XTY2"/>
<feature type="region of interest" description="Disordered" evidence="4">
    <location>
        <begin position="16"/>
        <end position="58"/>
    </location>
</feature>
<feature type="domain" description="Zinc finger PHD-type" evidence="5">
    <location>
        <begin position="110"/>
        <end position="176"/>
    </location>
</feature>
<evidence type="ECO:0000256" key="3">
    <source>
        <dbReference type="ARBA" id="ARBA00022833"/>
    </source>
</evidence>
<organism evidence="6 7">
    <name type="scientific">Buddleja alternifolia</name>
    <dbReference type="NCBI Taxonomy" id="168488"/>
    <lineage>
        <taxon>Eukaryota</taxon>
        <taxon>Viridiplantae</taxon>
        <taxon>Streptophyta</taxon>
        <taxon>Embryophyta</taxon>
        <taxon>Tracheophyta</taxon>
        <taxon>Spermatophyta</taxon>
        <taxon>Magnoliopsida</taxon>
        <taxon>eudicotyledons</taxon>
        <taxon>Gunneridae</taxon>
        <taxon>Pentapetalae</taxon>
        <taxon>asterids</taxon>
        <taxon>lamiids</taxon>
        <taxon>Lamiales</taxon>
        <taxon>Scrophulariaceae</taxon>
        <taxon>Buddlejeae</taxon>
        <taxon>Buddleja</taxon>
    </lineage>
</organism>
<accession>A0AAV6XTY2</accession>
<dbReference type="GO" id="GO:0008270">
    <property type="term" value="F:zinc ion binding"/>
    <property type="evidence" value="ECO:0007669"/>
    <property type="project" value="UniProtKB-KW"/>
</dbReference>
<dbReference type="Pfam" id="PF22908">
    <property type="entry name" value="PHD_NSD"/>
    <property type="match status" value="1"/>
</dbReference>
<dbReference type="Pfam" id="PF26055">
    <property type="entry name" value="Mtase_EDM2"/>
    <property type="match status" value="1"/>
</dbReference>
<dbReference type="PANTHER" id="PTHR46235">
    <property type="entry name" value="PHD FINGER-CONTAINING PROTEIN DDB_G0268158"/>
    <property type="match status" value="1"/>
</dbReference>
<feature type="compositionally biased region" description="Basic and acidic residues" evidence="4">
    <location>
        <begin position="16"/>
        <end position="29"/>
    </location>
</feature>
<evidence type="ECO:0000313" key="6">
    <source>
        <dbReference type="EMBL" id="KAG8386064.1"/>
    </source>
</evidence>
<feature type="compositionally biased region" description="Low complexity" evidence="4">
    <location>
        <begin position="773"/>
        <end position="782"/>
    </location>
</feature>
<dbReference type="InterPro" id="IPR013083">
    <property type="entry name" value="Znf_RING/FYVE/PHD"/>
</dbReference>
<dbReference type="Proteomes" id="UP000826271">
    <property type="component" value="Unassembled WGS sequence"/>
</dbReference>
<feature type="compositionally biased region" description="Basic and acidic residues" evidence="4">
    <location>
        <begin position="366"/>
        <end position="384"/>
    </location>
</feature>
<feature type="region of interest" description="Disordered" evidence="4">
    <location>
        <begin position="732"/>
        <end position="854"/>
    </location>
</feature>
<dbReference type="InterPro" id="IPR029063">
    <property type="entry name" value="SAM-dependent_MTases_sf"/>
</dbReference>
<dbReference type="SUPFAM" id="SSF53335">
    <property type="entry name" value="S-adenosyl-L-methionine-dependent methyltransferases"/>
    <property type="match status" value="1"/>
</dbReference>
<dbReference type="EMBL" id="WHWC01000003">
    <property type="protein sequence ID" value="KAG8386064.1"/>
    <property type="molecule type" value="Genomic_DNA"/>
</dbReference>
<dbReference type="PANTHER" id="PTHR46235:SF3">
    <property type="entry name" value="PHD FINGER-CONTAINING PROTEIN DDB_G0268158"/>
    <property type="match status" value="1"/>
</dbReference>
<feature type="domain" description="Zinc finger PHD-type" evidence="5">
    <location>
        <begin position="177"/>
        <end position="245"/>
    </location>
</feature>
<feature type="compositionally biased region" description="Basic and acidic residues" evidence="4">
    <location>
        <begin position="747"/>
        <end position="772"/>
    </location>
</feature>
<keyword evidence="7" id="KW-1185">Reference proteome</keyword>
<feature type="region of interest" description="Disordered" evidence="4">
    <location>
        <begin position="973"/>
        <end position="1014"/>
    </location>
</feature>
<proteinExistence type="predicted"/>
<feature type="compositionally biased region" description="Polar residues" evidence="4">
    <location>
        <begin position="1003"/>
        <end position="1014"/>
    </location>
</feature>
<keyword evidence="3" id="KW-0862">Zinc</keyword>
<dbReference type="InterPro" id="IPR001965">
    <property type="entry name" value="Znf_PHD"/>
</dbReference>
<keyword evidence="1" id="KW-0479">Metal-binding</keyword>
<dbReference type="Gene3D" id="3.30.40.10">
    <property type="entry name" value="Zinc/RING finger domain, C3HC4 (zinc finger)"/>
    <property type="match status" value="1"/>
</dbReference>
<evidence type="ECO:0000256" key="2">
    <source>
        <dbReference type="ARBA" id="ARBA00022771"/>
    </source>
</evidence>
<dbReference type="CDD" id="cd15565">
    <property type="entry name" value="PHD2_NSD"/>
    <property type="match status" value="1"/>
</dbReference>
<feature type="compositionally biased region" description="Basic and acidic residues" evidence="4">
    <location>
        <begin position="271"/>
        <end position="293"/>
    </location>
</feature>
<comment type="caution">
    <text evidence="6">The sequence shown here is derived from an EMBL/GenBank/DDBJ whole genome shotgun (WGS) entry which is preliminary data.</text>
</comment>
<gene>
    <name evidence="6" type="ORF">BUALT_Bualt03G0110100</name>
</gene>
<dbReference type="SMART" id="SM00249">
    <property type="entry name" value="PHD"/>
    <property type="match status" value="2"/>
</dbReference>
<feature type="compositionally biased region" description="Acidic residues" evidence="4">
    <location>
        <begin position="36"/>
        <end position="45"/>
    </location>
</feature>
<evidence type="ECO:0000256" key="1">
    <source>
        <dbReference type="ARBA" id="ARBA00022723"/>
    </source>
</evidence>
<evidence type="ECO:0000256" key="4">
    <source>
        <dbReference type="SAM" id="MobiDB-lite"/>
    </source>
</evidence>